<sequence length="40" mass="4546">MNNHEADENEADEFVCGICDERFDSADALEKHIHEIGLVE</sequence>
<protein>
    <recommendedName>
        <fullName evidence="3">C2H2-type domain-containing protein</fullName>
    </recommendedName>
</protein>
<organism evidence="1 2">
    <name type="scientific">Natronorubrum thiooxidans</name>
    <dbReference type="NCBI Taxonomy" id="308853"/>
    <lineage>
        <taxon>Archaea</taxon>
        <taxon>Methanobacteriati</taxon>
        <taxon>Methanobacteriota</taxon>
        <taxon>Stenosarchaea group</taxon>
        <taxon>Halobacteria</taxon>
        <taxon>Halobacteriales</taxon>
        <taxon>Natrialbaceae</taxon>
        <taxon>Natronorubrum</taxon>
    </lineage>
</organism>
<evidence type="ECO:0000313" key="1">
    <source>
        <dbReference type="EMBL" id="SIS13619.1"/>
    </source>
</evidence>
<reference evidence="2" key="1">
    <citation type="submission" date="2017-01" db="EMBL/GenBank/DDBJ databases">
        <authorList>
            <person name="Varghese N."/>
            <person name="Submissions S."/>
        </authorList>
    </citation>
    <scope>NUCLEOTIDE SEQUENCE [LARGE SCALE GENOMIC DNA]</scope>
    <source>
        <strain evidence="2">type strain: HArc-</strain>
    </source>
</reference>
<dbReference type="Gene3D" id="3.30.160.60">
    <property type="entry name" value="Classic Zinc Finger"/>
    <property type="match status" value="1"/>
</dbReference>
<dbReference type="Proteomes" id="UP000185936">
    <property type="component" value="Unassembled WGS sequence"/>
</dbReference>
<name>A0A1N7GM55_9EURY</name>
<dbReference type="AlphaFoldDB" id="A0A1N7GM55"/>
<dbReference type="EMBL" id="FTNR01000013">
    <property type="protein sequence ID" value="SIS13619.1"/>
    <property type="molecule type" value="Genomic_DNA"/>
</dbReference>
<accession>A0A1N7GM55</accession>
<gene>
    <name evidence="1" type="ORF">SAMN05421752_11371</name>
</gene>
<keyword evidence="2" id="KW-1185">Reference proteome</keyword>
<evidence type="ECO:0008006" key="3">
    <source>
        <dbReference type="Google" id="ProtNLM"/>
    </source>
</evidence>
<proteinExistence type="predicted"/>
<evidence type="ECO:0000313" key="2">
    <source>
        <dbReference type="Proteomes" id="UP000185936"/>
    </source>
</evidence>
<dbReference type="RefSeq" id="WP_268875556.1">
    <property type="nucleotide sequence ID" value="NZ_FTNR01000013.1"/>
</dbReference>